<dbReference type="PANTHER" id="PTHR12992">
    <property type="entry name" value="NUDIX HYDROLASE"/>
    <property type="match status" value="1"/>
</dbReference>
<dbReference type="EMBL" id="WJNG01000002">
    <property type="protein sequence ID" value="MRH41314.1"/>
    <property type="molecule type" value="Genomic_DNA"/>
</dbReference>
<keyword evidence="5" id="KW-0460">Magnesium</keyword>
<evidence type="ECO:0000259" key="7">
    <source>
        <dbReference type="PROSITE" id="PS51462"/>
    </source>
</evidence>
<evidence type="ECO:0000256" key="2">
    <source>
        <dbReference type="ARBA" id="ARBA00001946"/>
    </source>
</evidence>
<dbReference type="InterPro" id="IPR045121">
    <property type="entry name" value="CoAse"/>
</dbReference>
<evidence type="ECO:0000256" key="5">
    <source>
        <dbReference type="ARBA" id="ARBA00022842"/>
    </source>
</evidence>
<evidence type="ECO:0000256" key="3">
    <source>
        <dbReference type="ARBA" id="ARBA00022723"/>
    </source>
</evidence>
<name>A0A6A8D6S7_9BACI</name>
<feature type="domain" description="Nudix hydrolase" evidence="7">
    <location>
        <begin position="23"/>
        <end position="156"/>
    </location>
</feature>
<dbReference type="AlphaFoldDB" id="A0A6A8D6S7"/>
<sequence length="206" mass="23757">MDLKSILNKVNNHTPTILGSETFSKFAVLIPLVMRDNEINILFEVRSQSLRRQPGEICFPGGRIDDQDKTEKDAAIRETTEELGISKSEILDVHPLDYMVSPFGMIVYPYVGLLKNSTMIKPNPSEVGEVFMVPLTYFLETNPEIYKVNLDIQPEKNFPLNLIQGGQDYKWRTLQMDEYFYSYDNKVIWGLTAKIISHFVEMIRDV</sequence>
<evidence type="ECO:0000256" key="1">
    <source>
        <dbReference type="ARBA" id="ARBA00001936"/>
    </source>
</evidence>
<reference evidence="8" key="1">
    <citation type="submission" date="2019-11" db="EMBL/GenBank/DDBJ databases">
        <authorList>
            <person name="Li J."/>
        </authorList>
    </citation>
    <scope>NUCLEOTIDE SEQUENCE</scope>
    <source>
        <strain evidence="8">B6B</strain>
    </source>
</reference>
<dbReference type="GO" id="GO:0046872">
    <property type="term" value="F:metal ion binding"/>
    <property type="evidence" value="ECO:0007669"/>
    <property type="project" value="UniProtKB-KW"/>
</dbReference>
<dbReference type="SUPFAM" id="SSF55811">
    <property type="entry name" value="Nudix"/>
    <property type="match status" value="1"/>
</dbReference>
<evidence type="ECO:0000256" key="6">
    <source>
        <dbReference type="ARBA" id="ARBA00023211"/>
    </source>
</evidence>
<accession>A0A6A8D6S7</accession>
<dbReference type="PROSITE" id="PS51462">
    <property type="entry name" value="NUDIX"/>
    <property type="match status" value="1"/>
</dbReference>
<dbReference type="OrthoDB" id="9802805at2"/>
<keyword evidence="9" id="KW-1185">Reference proteome</keyword>
<comment type="caution">
    <text evidence="8">The sequence shown here is derived from an EMBL/GenBank/DDBJ whole genome shotgun (WGS) entry which is preliminary data.</text>
</comment>
<keyword evidence="4" id="KW-0378">Hydrolase</keyword>
<dbReference type="Gene3D" id="3.90.79.10">
    <property type="entry name" value="Nucleoside Triphosphate Pyrophosphohydrolase"/>
    <property type="match status" value="1"/>
</dbReference>
<evidence type="ECO:0000313" key="8">
    <source>
        <dbReference type="EMBL" id="MRH41314.1"/>
    </source>
</evidence>
<comment type="cofactor">
    <cofactor evidence="1">
        <name>Mn(2+)</name>
        <dbReference type="ChEBI" id="CHEBI:29035"/>
    </cofactor>
</comment>
<keyword evidence="3" id="KW-0479">Metal-binding</keyword>
<organism evidence="8 9">
    <name type="scientific">Aquibacillus halophilus</name>
    <dbReference type="NCBI Taxonomy" id="930132"/>
    <lineage>
        <taxon>Bacteria</taxon>
        <taxon>Bacillati</taxon>
        <taxon>Bacillota</taxon>
        <taxon>Bacilli</taxon>
        <taxon>Bacillales</taxon>
        <taxon>Bacillaceae</taxon>
        <taxon>Aquibacillus</taxon>
    </lineage>
</organism>
<proteinExistence type="predicted"/>
<dbReference type="RefSeq" id="WP_153734988.1">
    <property type="nucleotide sequence ID" value="NZ_WJNG01000002.1"/>
</dbReference>
<protein>
    <submittedName>
        <fullName evidence="8">NUDIX domain-containing protein</fullName>
    </submittedName>
</protein>
<dbReference type="CDD" id="cd03426">
    <property type="entry name" value="NUDIX_CoAse_Nudt7"/>
    <property type="match status" value="1"/>
</dbReference>
<keyword evidence="6" id="KW-0464">Manganese</keyword>
<dbReference type="InterPro" id="IPR000086">
    <property type="entry name" value="NUDIX_hydrolase_dom"/>
</dbReference>
<comment type="cofactor">
    <cofactor evidence="2">
        <name>Mg(2+)</name>
        <dbReference type="ChEBI" id="CHEBI:18420"/>
    </cofactor>
</comment>
<evidence type="ECO:0000256" key="4">
    <source>
        <dbReference type="ARBA" id="ARBA00022801"/>
    </source>
</evidence>
<dbReference type="Proteomes" id="UP000799092">
    <property type="component" value="Unassembled WGS sequence"/>
</dbReference>
<gene>
    <name evidence="8" type="ORF">GH741_01335</name>
</gene>
<dbReference type="Pfam" id="PF00293">
    <property type="entry name" value="NUDIX"/>
    <property type="match status" value="1"/>
</dbReference>
<dbReference type="GO" id="GO:0010945">
    <property type="term" value="F:coenzyme A diphosphatase activity"/>
    <property type="evidence" value="ECO:0007669"/>
    <property type="project" value="InterPro"/>
</dbReference>
<dbReference type="PANTHER" id="PTHR12992:SF11">
    <property type="entry name" value="MITOCHONDRIAL COENZYME A DIPHOSPHATASE NUDT8"/>
    <property type="match status" value="1"/>
</dbReference>
<dbReference type="InterPro" id="IPR015797">
    <property type="entry name" value="NUDIX_hydrolase-like_dom_sf"/>
</dbReference>
<evidence type="ECO:0000313" key="9">
    <source>
        <dbReference type="Proteomes" id="UP000799092"/>
    </source>
</evidence>